<evidence type="ECO:0000313" key="3">
    <source>
        <dbReference type="EMBL" id="CAH9114384.1"/>
    </source>
</evidence>
<dbReference type="PANTHER" id="PTHR42648">
    <property type="entry name" value="TRANSPOSASE, PUTATIVE-RELATED"/>
    <property type="match status" value="1"/>
</dbReference>
<dbReference type="Gene3D" id="3.30.420.10">
    <property type="entry name" value="Ribonuclease H-like superfamily/Ribonuclease H"/>
    <property type="match status" value="1"/>
</dbReference>
<dbReference type="InterPro" id="IPR036397">
    <property type="entry name" value="RNaseH_sf"/>
</dbReference>
<keyword evidence="1" id="KW-0378">Hydrolase</keyword>
<dbReference type="PROSITE" id="PS50994">
    <property type="entry name" value="INTEGRASE"/>
    <property type="match status" value="1"/>
</dbReference>
<name>A0A9P1EKV2_CUSEU</name>
<feature type="domain" description="Integrase catalytic" evidence="2">
    <location>
        <begin position="253"/>
        <end position="407"/>
    </location>
</feature>
<dbReference type="InterPro" id="IPR012337">
    <property type="entry name" value="RNaseH-like_sf"/>
</dbReference>
<dbReference type="Pfam" id="PF22936">
    <property type="entry name" value="Pol_BBD"/>
    <property type="match status" value="1"/>
</dbReference>
<evidence type="ECO:0000256" key="1">
    <source>
        <dbReference type="ARBA" id="ARBA00022670"/>
    </source>
</evidence>
<dbReference type="Pfam" id="PF00665">
    <property type="entry name" value="rve"/>
    <property type="match status" value="1"/>
</dbReference>
<dbReference type="GO" id="GO:0015074">
    <property type="term" value="P:DNA integration"/>
    <property type="evidence" value="ECO:0007669"/>
    <property type="project" value="InterPro"/>
</dbReference>
<dbReference type="InterPro" id="IPR039537">
    <property type="entry name" value="Retrotran_Ty1/copia-like"/>
</dbReference>
<keyword evidence="1" id="KW-0645">Protease</keyword>
<dbReference type="InterPro" id="IPR025724">
    <property type="entry name" value="GAG-pre-integrase_dom"/>
</dbReference>
<dbReference type="GO" id="GO:0003676">
    <property type="term" value="F:nucleic acid binding"/>
    <property type="evidence" value="ECO:0007669"/>
    <property type="project" value="InterPro"/>
</dbReference>
<reference evidence="3" key="1">
    <citation type="submission" date="2022-07" db="EMBL/GenBank/DDBJ databases">
        <authorList>
            <person name="Macas J."/>
            <person name="Novak P."/>
            <person name="Neumann P."/>
        </authorList>
    </citation>
    <scope>NUCLEOTIDE SEQUENCE</scope>
</reference>
<dbReference type="PANTHER" id="PTHR42648:SF28">
    <property type="entry name" value="TRANSPOSON-ENCODED PROTEIN WITH RIBONUCLEASE H-LIKE AND RETROVIRUS ZINC FINGER-LIKE DOMAINS"/>
    <property type="match status" value="1"/>
</dbReference>
<dbReference type="OrthoDB" id="1305140at2759"/>
<dbReference type="Pfam" id="PF13976">
    <property type="entry name" value="gag_pre-integrs"/>
    <property type="match status" value="1"/>
</dbReference>
<dbReference type="AlphaFoldDB" id="A0A9P1EKV2"/>
<protein>
    <recommendedName>
        <fullName evidence="2">Integrase catalytic domain-containing protein</fullName>
    </recommendedName>
</protein>
<dbReference type="GO" id="GO:0008233">
    <property type="term" value="F:peptidase activity"/>
    <property type="evidence" value="ECO:0007669"/>
    <property type="project" value="UniProtKB-KW"/>
</dbReference>
<sequence>MGHTKDKCYEIIGWPDKSVNVMHSEPVKPGATTKSAQNVLSDDEYKEYLQLKAAQHSSATVNFTGNSTACLSQSGPAKSWIIDSGASDHIAGNPSLFSKLSQPKSAHHVTLADGSKVKAIGVGQATLHPSLSLNSVLLIPGCPFNLVSVSQLTRRHNCVVTFIDDSFSIQDRSTGQMIGAGFESQGLYYFQTSSSVACTAMESPSLLHQRLGHPSLNKLRRMVPQVSNLQSLAYESCQIGKHVRTTFPKSHSHAESPFYLVHSDVWGPSRVSSVLGFRYFVIFVDDFSRCTWLYLMKERSELFGIFKSFCNEIKNQFDHTIRVLRSDNAKEYFSTNFNEYMATQGIIHQSTCPHTPQQNGIAERKHRHIIETARTLLVHANAPLKFWGDAVLTSYSFNQSNAIFYIG</sequence>
<comment type="caution">
    <text evidence="3">The sequence shown here is derived from an EMBL/GenBank/DDBJ whole genome shotgun (WGS) entry which is preliminary data.</text>
</comment>
<dbReference type="EMBL" id="CAMAPE010000065">
    <property type="protein sequence ID" value="CAH9114384.1"/>
    <property type="molecule type" value="Genomic_DNA"/>
</dbReference>
<dbReference type="SUPFAM" id="SSF53098">
    <property type="entry name" value="Ribonuclease H-like"/>
    <property type="match status" value="1"/>
</dbReference>
<dbReference type="GO" id="GO:0006508">
    <property type="term" value="P:proteolysis"/>
    <property type="evidence" value="ECO:0007669"/>
    <property type="project" value="UniProtKB-KW"/>
</dbReference>
<dbReference type="Proteomes" id="UP001152484">
    <property type="component" value="Unassembled WGS sequence"/>
</dbReference>
<dbReference type="InterPro" id="IPR001584">
    <property type="entry name" value="Integrase_cat-core"/>
</dbReference>
<keyword evidence="4" id="KW-1185">Reference proteome</keyword>
<evidence type="ECO:0000259" key="2">
    <source>
        <dbReference type="PROSITE" id="PS50994"/>
    </source>
</evidence>
<gene>
    <name evidence="3" type="ORF">CEURO_LOCUS20340</name>
</gene>
<dbReference type="InterPro" id="IPR054722">
    <property type="entry name" value="PolX-like_BBD"/>
</dbReference>
<proteinExistence type="predicted"/>
<organism evidence="3 4">
    <name type="scientific">Cuscuta europaea</name>
    <name type="common">European dodder</name>
    <dbReference type="NCBI Taxonomy" id="41803"/>
    <lineage>
        <taxon>Eukaryota</taxon>
        <taxon>Viridiplantae</taxon>
        <taxon>Streptophyta</taxon>
        <taxon>Embryophyta</taxon>
        <taxon>Tracheophyta</taxon>
        <taxon>Spermatophyta</taxon>
        <taxon>Magnoliopsida</taxon>
        <taxon>eudicotyledons</taxon>
        <taxon>Gunneridae</taxon>
        <taxon>Pentapetalae</taxon>
        <taxon>asterids</taxon>
        <taxon>lamiids</taxon>
        <taxon>Solanales</taxon>
        <taxon>Convolvulaceae</taxon>
        <taxon>Cuscuteae</taxon>
        <taxon>Cuscuta</taxon>
        <taxon>Cuscuta subgen. Cuscuta</taxon>
    </lineage>
</organism>
<evidence type="ECO:0000313" key="4">
    <source>
        <dbReference type="Proteomes" id="UP001152484"/>
    </source>
</evidence>
<accession>A0A9P1EKV2</accession>